<feature type="non-terminal residue" evidence="1">
    <location>
        <position position="1"/>
    </location>
</feature>
<gene>
    <name evidence="1" type="ORF">B4U79_02320</name>
</gene>
<feature type="non-terminal residue" evidence="1">
    <location>
        <position position="88"/>
    </location>
</feature>
<organism evidence="1 2">
    <name type="scientific">Dinothrombium tinctorium</name>
    <dbReference type="NCBI Taxonomy" id="1965070"/>
    <lineage>
        <taxon>Eukaryota</taxon>
        <taxon>Metazoa</taxon>
        <taxon>Ecdysozoa</taxon>
        <taxon>Arthropoda</taxon>
        <taxon>Chelicerata</taxon>
        <taxon>Arachnida</taxon>
        <taxon>Acari</taxon>
        <taxon>Acariformes</taxon>
        <taxon>Trombidiformes</taxon>
        <taxon>Prostigmata</taxon>
        <taxon>Anystina</taxon>
        <taxon>Parasitengona</taxon>
        <taxon>Trombidioidea</taxon>
        <taxon>Trombidiidae</taxon>
        <taxon>Dinothrombium</taxon>
    </lineage>
</organism>
<name>A0A3S3NS63_9ACAR</name>
<reference evidence="1 2" key="1">
    <citation type="journal article" date="2018" name="Gigascience">
        <title>Genomes of trombidid mites reveal novel predicted allergens and laterally-transferred genes associated with secondary metabolism.</title>
        <authorList>
            <person name="Dong X."/>
            <person name="Chaisiri K."/>
            <person name="Xia D."/>
            <person name="Armstrong S.D."/>
            <person name="Fang Y."/>
            <person name="Donnelly M.J."/>
            <person name="Kadowaki T."/>
            <person name="McGarry J.W."/>
            <person name="Darby A.C."/>
            <person name="Makepeace B.L."/>
        </authorList>
    </citation>
    <scope>NUCLEOTIDE SEQUENCE [LARGE SCALE GENOMIC DNA]</scope>
    <source>
        <strain evidence="1">UoL-WK</strain>
    </source>
</reference>
<evidence type="ECO:0000313" key="2">
    <source>
        <dbReference type="Proteomes" id="UP000285301"/>
    </source>
</evidence>
<dbReference type="AlphaFoldDB" id="A0A3S3NS63"/>
<accession>A0A3S3NS63</accession>
<protein>
    <submittedName>
        <fullName evidence="1">Uncharacterized protein</fullName>
    </submittedName>
</protein>
<proteinExistence type="predicted"/>
<dbReference type="Proteomes" id="UP000285301">
    <property type="component" value="Unassembled WGS sequence"/>
</dbReference>
<dbReference type="STRING" id="1965070.A0A3S3NS63"/>
<comment type="caution">
    <text evidence="1">The sequence shown here is derived from an EMBL/GenBank/DDBJ whole genome shotgun (WGS) entry which is preliminary data.</text>
</comment>
<evidence type="ECO:0000313" key="1">
    <source>
        <dbReference type="EMBL" id="RWS00765.1"/>
    </source>
</evidence>
<keyword evidence="2" id="KW-1185">Reference proteome</keyword>
<sequence>DLKELSKKSKKKTSKLLKSTDKKICTAISEAAANVLHGNVPLKENRKNQLKKFKKELRKLSKKSTVSFKEKKKIINQKGGALLPLLLP</sequence>
<dbReference type="EMBL" id="NCKU01010565">
    <property type="protein sequence ID" value="RWS00765.1"/>
    <property type="molecule type" value="Genomic_DNA"/>
</dbReference>